<dbReference type="GO" id="GO:0030570">
    <property type="term" value="F:pectate lyase activity"/>
    <property type="evidence" value="ECO:0007669"/>
    <property type="project" value="UniProtKB-EC"/>
</dbReference>
<comment type="catalytic activity">
    <reaction evidence="1 10">
        <text>Eliminative cleavage of (1-&gt;4)-alpha-D-galacturonan to give oligosaccharides with 4-deoxy-alpha-D-galact-4-enuronosyl groups at their non-reducing ends.</text>
        <dbReference type="EC" id="4.2.2.2"/>
    </reaction>
</comment>
<organism evidence="13 14">
    <name type="scientific">Capsella rubella</name>
    <dbReference type="NCBI Taxonomy" id="81985"/>
    <lineage>
        <taxon>Eukaryota</taxon>
        <taxon>Viridiplantae</taxon>
        <taxon>Streptophyta</taxon>
        <taxon>Embryophyta</taxon>
        <taxon>Tracheophyta</taxon>
        <taxon>Spermatophyta</taxon>
        <taxon>Magnoliopsida</taxon>
        <taxon>eudicotyledons</taxon>
        <taxon>Gunneridae</taxon>
        <taxon>Pentapetalae</taxon>
        <taxon>rosids</taxon>
        <taxon>malvids</taxon>
        <taxon>Brassicales</taxon>
        <taxon>Brassicaceae</taxon>
        <taxon>Camelineae</taxon>
        <taxon>Capsella</taxon>
    </lineage>
</organism>
<evidence type="ECO:0000256" key="4">
    <source>
        <dbReference type="ARBA" id="ARBA00012272"/>
    </source>
</evidence>
<feature type="chain" id="PRO_5005145152" description="Pectate lyase" evidence="10">
    <location>
        <begin position="25"/>
        <end position="512"/>
    </location>
</feature>
<feature type="compositionally biased region" description="Basic and acidic residues" evidence="11">
    <location>
        <begin position="103"/>
        <end position="116"/>
    </location>
</feature>
<evidence type="ECO:0000259" key="12">
    <source>
        <dbReference type="SMART" id="SM00656"/>
    </source>
</evidence>
<dbReference type="Gene3D" id="2.160.20.10">
    <property type="entry name" value="Single-stranded right-handed beta-helix, Pectin lyase-like"/>
    <property type="match status" value="1"/>
</dbReference>
<dbReference type="PANTHER" id="PTHR31683:SF161">
    <property type="entry name" value="PECTATE LYASE 19-RELATED"/>
    <property type="match status" value="1"/>
</dbReference>
<evidence type="ECO:0000256" key="11">
    <source>
        <dbReference type="SAM" id="MobiDB-lite"/>
    </source>
</evidence>
<dbReference type="EC" id="4.2.2.2" evidence="4 10"/>
<comment type="pathway">
    <text evidence="2 10">Glycan metabolism; pectin degradation; 2-dehydro-3-deoxy-D-gluconate from pectin: step 2/5.</text>
</comment>
<dbReference type="InterPro" id="IPR018082">
    <property type="entry name" value="AmbAllergen"/>
</dbReference>
<proteinExistence type="inferred from homology"/>
<dbReference type="InterPro" id="IPR002022">
    <property type="entry name" value="Pec_lyase"/>
</dbReference>
<dbReference type="InterPro" id="IPR011050">
    <property type="entry name" value="Pectin_lyase_fold/virulence"/>
</dbReference>
<feature type="compositionally biased region" description="Acidic residues" evidence="11">
    <location>
        <begin position="93"/>
        <end position="102"/>
    </location>
</feature>
<feature type="signal peptide" evidence="10">
    <location>
        <begin position="1"/>
        <end position="24"/>
    </location>
</feature>
<keyword evidence="8" id="KW-0325">Glycoprotein</keyword>
<evidence type="ECO:0000256" key="7">
    <source>
        <dbReference type="ARBA" id="ARBA00022837"/>
    </source>
</evidence>
<evidence type="ECO:0000313" key="13">
    <source>
        <dbReference type="EMBL" id="EOA19610.1"/>
    </source>
</evidence>
<evidence type="ECO:0000256" key="1">
    <source>
        <dbReference type="ARBA" id="ARBA00000695"/>
    </source>
</evidence>
<dbReference type="InterPro" id="IPR045032">
    <property type="entry name" value="PEL"/>
</dbReference>
<dbReference type="KEGG" id="crb:17884013"/>
<dbReference type="AlphaFoldDB" id="R0H4J3"/>
<keyword evidence="7 10" id="KW-0106">Calcium</keyword>
<reference evidence="14" key="1">
    <citation type="journal article" date="2013" name="Nat. Genet.">
        <title>The Capsella rubella genome and the genomic consequences of rapid mating system evolution.</title>
        <authorList>
            <person name="Slotte T."/>
            <person name="Hazzouri K.M."/>
            <person name="Agren J.A."/>
            <person name="Koenig D."/>
            <person name="Maumus F."/>
            <person name="Guo Y.L."/>
            <person name="Steige K."/>
            <person name="Platts A.E."/>
            <person name="Escobar J.S."/>
            <person name="Newman L.K."/>
            <person name="Wang W."/>
            <person name="Mandakova T."/>
            <person name="Vello E."/>
            <person name="Smith L.M."/>
            <person name="Henz S.R."/>
            <person name="Steffen J."/>
            <person name="Takuno S."/>
            <person name="Brandvain Y."/>
            <person name="Coop G."/>
            <person name="Andolfatto P."/>
            <person name="Hu T.T."/>
            <person name="Blanchette M."/>
            <person name="Clark R.M."/>
            <person name="Quesneville H."/>
            <person name="Nordborg M."/>
            <person name="Gaut B.S."/>
            <person name="Lysak M.A."/>
            <person name="Jenkins J."/>
            <person name="Grimwood J."/>
            <person name="Chapman J."/>
            <person name="Prochnik S."/>
            <person name="Shu S."/>
            <person name="Rokhsar D."/>
            <person name="Schmutz J."/>
            <person name="Weigel D."/>
            <person name="Wright S.I."/>
        </authorList>
    </citation>
    <scope>NUCLEOTIDE SEQUENCE [LARGE SCALE GENOMIC DNA]</scope>
    <source>
        <strain evidence="14">cv. Monte Gargano</strain>
    </source>
</reference>
<dbReference type="GO" id="GO:0045490">
    <property type="term" value="P:pectin catabolic process"/>
    <property type="evidence" value="ECO:0007669"/>
    <property type="project" value="UniProtKB-UniPathway"/>
</dbReference>
<evidence type="ECO:0000313" key="14">
    <source>
        <dbReference type="Proteomes" id="UP000029121"/>
    </source>
</evidence>
<evidence type="ECO:0000256" key="2">
    <source>
        <dbReference type="ARBA" id="ARBA00005220"/>
    </source>
</evidence>
<dbReference type="Proteomes" id="UP000029121">
    <property type="component" value="Unassembled WGS sequence"/>
</dbReference>
<comment type="similarity">
    <text evidence="3 10">Belongs to the polysaccharide lyase 1 family.</text>
</comment>
<dbReference type="Pfam" id="PF00544">
    <property type="entry name" value="Pectate_lyase_4"/>
    <property type="match status" value="1"/>
</dbReference>
<feature type="compositionally biased region" description="Basic and acidic residues" evidence="11">
    <location>
        <begin position="77"/>
        <end position="92"/>
    </location>
</feature>
<protein>
    <recommendedName>
        <fullName evidence="4 10">Pectate lyase</fullName>
        <ecNumber evidence="4 10">4.2.2.2</ecNumber>
    </recommendedName>
</protein>
<dbReference type="GO" id="GO:0046872">
    <property type="term" value="F:metal ion binding"/>
    <property type="evidence" value="ECO:0007669"/>
    <property type="project" value="UniProtKB-KW"/>
</dbReference>
<keyword evidence="14" id="KW-1185">Reference proteome</keyword>
<name>R0H4J3_9BRAS</name>
<feature type="compositionally biased region" description="Basic residues" evidence="11">
    <location>
        <begin position="141"/>
        <end position="153"/>
    </location>
</feature>
<dbReference type="PRINTS" id="PR00807">
    <property type="entry name" value="AMBALLERGEN"/>
</dbReference>
<dbReference type="OrthoDB" id="1637350at2759"/>
<feature type="region of interest" description="Disordered" evidence="11">
    <location>
        <begin position="65"/>
        <end position="155"/>
    </location>
</feature>
<evidence type="ECO:0000256" key="10">
    <source>
        <dbReference type="RuleBase" id="RU361123"/>
    </source>
</evidence>
<evidence type="ECO:0000256" key="9">
    <source>
        <dbReference type="ARBA" id="ARBA00023239"/>
    </source>
</evidence>
<dbReference type="Pfam" id="PF04431">
    <property type="entry name" value="Pec_lyase_N"/>
    <property type="match status" value="1"/>
</dbReference>
<evidence type="ECO:0000256" key="3">
    <source>
        <dbReference type="ARBA" id="ARBA00010980"/>
    </source>
</evidence>
<sequence>MEMARLLKLMFMFCIAGLIPTIRGNISELDEYWSKRADAAREFTLKAYHSDPYEVVDHFHERHYDNSTDVTEIEEDGSAKPEEGNLEEHKEENIEENQEENIEENKEGNKEGNIEENKEEEEDEQKEGIEMLGSSTNSTRRSLRGKGKGKWSKLRGPCTASNPIDKCWRCRSDWAKRRKKLTRCVRGFGHRTTGGKRGRIYVVTSNLDEDMVNPKPGTLRHAVIQKEPLWIIFKNDMHIRLSQELLINSHKTIDARGADVHIAHGAGITMQFVRNVIIHGLHIHHIFESSGGMIRDSVDHFGMRTRADGDGISIYGSSKIWLDHISMSKCQDGLIDAIVGSTAITISNSHFTHHNDVMLLGAQNTNEADKHMQVTVAYNHFGKGLVQRMPRIRWGFVHVVNNDYTHWELYAIGGSQGPTILSHGNRFIAPPHKPHYREVTKRDYASEDEWKHWNWRSEKDVFMNGAYFRQSGDPKYKCAHTRQQMIKPKHGLAVSKLTKYAGALDCRVGKRC</sequence>
<dbReference type="UniPathway" id="UPA00545">
    <property type="reaction ID" value="UER00824"/>
</dbReference>
<keyword evidence="6 10" id="KW-0732">Signal</keyword>
<dbReference type="STRING" id="81985.R0H4J3"/>
<feature type="domain" description="Pectate lyase" evidence="12">
    <location>
        <begin position="236"/>
        <end position="433"/>
    </location>
</feature>
<dbReference type="SUPFAM" id="SSF51126">
    <property type="entry name" value="Pectin lyase-like"/>
    <property type="match status" value="1"/>
</dbReference>
<gene>
    <name evidence="13" type="ORF">CARUB_v10002862mg</name>
</gene>
<keyword evidence="5 10" id="KW-0479">Metal-binding</keyword>
<dbReference type="EMBL" id="KB870810">
    <property type="protein sequence ID" value="EOA19610.1"/>
    <property type="molecule type" value="Genomic_DNA"/>
</dbReference>
<dbReference type="InterPro" id="IPR012334">
    <property type="entry name" value="Pectin_lyas_fold"/>
</dbReference>
<keyword evidence="9 10" id="KW-0456">Lyase</keyword>
<dbReference type="InterPro" id="IPR007524">
    <property type="entry name" value="Pec_lyase_N"/>
</dbReference>
<dbReference type="PANTHER" id="PTHR31683">
    <property type="entry name" value="PECTATE LYASE 18-RELATED"/>
    <property type="match status" value="1"/>
</dbReference>
<dbReference type="SMART" id="SM00656">
    <property type="entry name" value="Amb_all"/>
    <property type="match status" value="1"/>
</dbReference>
<evidence type="ECO:0000256" key="5">
    <source>
        <dbReference type="ARBA" id="ARBA00022723"/>
    </source>
</evidence>
<dbReference type="eggNOG" id="ENOG502QQE2">
    <property type="taxonomic scope" value="Eukaryota"/>
</dbReference>
<evidence type="ECO:0000256" key="8">
    <source>
        <dbReference type="ARBA" id="ARBA00023180"/>
    </source>
</evidence>
<accession>R0H4J3</accession>
<comment type="cofactor">
    <cofactor evidence="10">
        <name>Ca(2+)</name>
        <dbReference type="ChEBI" id="CHEBI:29108"/>
    </cofactor>
    <text evidence="10">Binds 1 Ca(2+) ion. Required for its activity.</text>
</comment>
<evidence type="ECO:0000256" key="6">
    <source>
        <dbReference type="ARBA" id="ARBA00022729"/>
    </source>
</evidence>